<comment type="catalytic activity">
    <reaction evidence="13">
        <text>a long-chain fatty acid + ATP + CoA = a long-chain fatty acyl-CoA + AMP + diphosphate</text>
        <dbReference type="Rhea" id="RHEA:15421"/>
        <dbReference type="ChEBI" id="CHEBI:30616"/>
        <dbReference type="ChEBI" id="CHEBI:33019"/>
        <dbReference type="ChEBI" id="CHEBI:57287"/>
        <dbReference type="ChEBI" id="CHEBI:57560"/>
        <dbReference type="ChEBI" id="CHEBI:83139"/>
        <dbReference type="ChEBI" id="CHEBI:456215"/>
        <dbReference type="EC" id="6.2.1.3"/>
    </reaction>
    <physiologicalReaction direction="left-to-right" evidence="13">
        <dbReference type="Rhea" id="RHEA:15422"/>
    </physiologicalReaction>
</comment>
<dbReference type="GO" id="GO:0004467">
    <property type="term" value="F:long-chain fatty acid-CoA ligase activity"/>
    <property type="evidence" value="ECO:0007669"/>
    <property type="project" value="UniProtKB-EC"/>
</dbReference>
<evidence type="ECO:0000256" key="6">
    <source>
        <dbReference type="ARBA" id="ARBA00022692"/>
    </source>
</evidence>
<comment type="catalytic activity">
    <reaction evidence="15">
        <text>a very long-chain fatty acid + ATP + CoA = a very long-chain fatty acyl-CoA + AMP + diphosphate</text>
        <dbReference type="Rhea" id="RHEA:54536"/>
        <dbReference type="ChEBI" id="CHEBI:30616"/>
        <dbReference type="ChEBI" id="CHEBI:33019"/>
        <dbReference type="ChEBI" id="CHEBI:57287"/>
        <dbReference type="ChEBI" id="CHEBI:58950"/>
        <dbReference type="ChEBI" id="CHEBI:138261"/>
        <dbReference type="ChEBI" id="CHEBI:456215"/>
    </reaction>
    <physiologicalReaction direction="left-to-right" evidence="15">
        <dbReference type="Rhea" id="RHEA:54537"/>
    </physiologicalReaction>
</comment>
<dbReference type="Pfam" id="PF00501">
    <property type="entry name" value="AMP-binding"/>
    <property type="match status" value="1"/>
</dbReference>
<proteinExistence type="evidence at transcript level"/>
<dbReference type="InterPro" id="IPR025110">
    <property type="entry name" value="AMP-bd_C"/>
</dbReference>
<feature type="domain" description="AMP-binding enzyme C-terminal" evidence="19">
    <location>
        <begin position="501"/>
        <end position="573"/>
    </location>
</feature>
<dbReference type="GO" id="GO:0005789">
    <property type="term" value="C:endoplasmic reticulum membrane"/>
    <property type="evidence" value="ECO:0007669"/>
    <property type="project" value="TreeGrafter"/>
</dbReference>
<dbReference type="PROSITE" id="PS00455">
    <property type="entry name" value="AMP_BINDING"/>
    <property type="match status" value="1"/>
</dbReference>
<protein>
    <recommendedName>
        <fullName evidence="14">long-chain-fatty-acid--CoA ligase</fullName>
        <ecNumber evidence="14">6.2.1.3</ecNumber>
    </recommendedName>
    <alternativeName>
        <fullName evidence="16">Long-chain-fatty-acid--CoA ligase</fullName>
    </alternativeName>
</protein>
<dbReference type="GO" id="GO:0005886">
    <property type="term" value="C:plasma membrane"/>
    <property type="evidence" value="ECO:0007669"/>
    <property type="project" value="UniProtKB-SubCell"/>
</dbReference>
<keyword evidence="12" id="KW-0472">Membrane</keyword>
<dbReference type="GO" id="GO:0000166">
    <property type="term" value="F:nucleotide binding"/>
    <property type="evidence" value="ECO:0007669"/>
    <property type="project" value="UniProtKB-KW"/>
</dbReference>
<keyword evidence="5" id="KW-0436">Ligase</keyword>
<evidence type="ECO:0000256" key="2">
    <source>
        <dbReference type="ARBA" id="ARBA00006432"/>
    </source>
</evidence>
<dbReference type="Gene3D" id="3.30.300.30">
    <property type="match status" value="1"/>
</dbReference>
<evidence type="ECO:0000259" key="19">
    <source>
        <dbReference type="Pfam" id="PF13193"/>
    </source>
</evidence>
<feature type="domain" description="AMP-dependent synthetase/ligase" evidence="18">
    <location>
        <begin position="62"/>
        <end position="378"/>
    </location>
</feature>
<dbReference type="InterPro" id="IPR042099">
    <property type="entry name" value="ANL_N_sf"/>
</dbReference>
<dbReference type="FunFam" id="3.30.300.30:FF:000002">
    <property type="entry name" value="Long-chain fatty acid transport protein 1"/>
    <property type="match status" value="1"/>
</dbReference>
<evidence type="ECO:0000256" key="8">
    <source>
        <dbReference type="ARBA" id="ARBA00022832"/>
    </source>
</evidence>
<evidence type="ECO:0000256" key="5">
    <source>
        <dbReference type="ARBA" id="ARBA00022598"/>
    </source>
</evidence>
<name>D3GDE8_RACCA</name>
<comment type="catalytic activity">
    <reaction evidence="17">
        <text>tetracosanoate + ATP + CoA = tetracosanoyl-CoA + AMP + diphosphate</text>
        <dbReference type="Rhea" id="RHEA:33639"/>
        <dbReference type="ChEBI" id="CHEBI:30616"/>
        <dbReference type="ChEBI" id="CHEBI:31014"/>
        <dbReference type="ChEBI" id="CHEBI:33019"/>
        <dbReference type="ChEBI" id="CHEBI:57287"/>
        <dbReference type="ChEBI" id="CHEBI:65052"/>
        <dbReference type="ChEBI" id="CHEBI:456215"/>
    </reaction>
    <physiologicalReaction direction="left-to-right" evidence="17">
        <dbReference type="Rhea" id="RHEA:33640"/>
    </physiologicalReaction>
</comment>
<dbReference type="InterPro" id="IPR000873">
    <property type="entry name" value="AMP-dep_synth/lig_dom"/>
</dbReference>
<dbReference type="InterPro" id="IPR020845">
    <property type="entry name" value="AMP-binding_CS"/>
</dbReference>
<evidence type="ECO:0000256" key="16">
    <source>
        <dbReference type="ARBA" id="ARBA00041297"/>
    </source>
</evidence>
<dbReference type="GO" id="GO:0044539">
    <property type="term" value="P:long-chain fatty acid import into cell"/>
    <property type="evidence" value="ECO:0007669"/>
    <property type="project" value="TreeGrafter"/>
</dbReference>
<evidence type="ECO:0000256" key="4">
    <source>
        <dbReference type="ARBA" id="ARBA00022475"/>
    </source>
</evidence>
<dbReference type="EMBL" id="FJ645272">
    <property type="protein sequence ID" value="ACV32407.1"/>
    <property type="molecule type" value="mRNA"/>
</dbReference>
<dbReference type="EC" id="6.2.1.3" evidence="14"/>
<organism evidence="20">
    <name type="scientific">Rachycentron canadum</name>
    <name type="common">Cobia</name>
    <name type="synonym">Gasterosteus canadus</name>
    <dbReference type="NCBI Taxonomy" id="141264"/>
    <lineage>
        <taxon>Eukaryota</taxon>
        <taxon>Metazoa</taxon>
        <taxon>Chordata</taxon>
        <taxon>Craniata</taxon>
        <taxon>Vertebrata</taxon>
        <taxon>Euteleostomi</taxon>
        <taxon>Actinopterygii</taxon>
        <taxon>Neopterygii</taxon>
        <taxon>Teleostei</taxon>
        <taxon>Neoteleostei</taxon>
        <taxon>Acanthomorphata</taxon>
        <taxon>Carangaria</taxon>
        <taxon>Carangiformes</taxon>
        <taxon>Rachycentridae</taxon>
        <taxon>Rachycentron</taxon>
    </lineage>
</organism>
<dbReference type="NCBIfam" id="NF006134">
    <property type="entry name" value="PRK08279.1"/>
    <property type="match status" value="1"/>
</dbReference>
<dbReference type="AlphaFoldDB" id="D3GDE8"/>
<dbReference type="Pfam" id="PF13193">
    <property type="entry name" value="AMP-binding_C"/>
    <property type="match status" value="1"/>
</dbReference>
<keyword evidence="3" id="KW-0813">Transport</keyword>
<accession>D3GDE8</accession>
<dbReference type="InterPro" id="IPR045851">
    <property type="entry name" value="AMP-bd_C_sf"/>
</dbReference>
<dbReference type="SUPFAM" id="SSF56801">
    <property type="entry name" value="Acetyl-CoA synthetase-like"/>
    <property type="match status" value="1"/>
</dbReference>
<comment type="similarity">
    <text evidence="2">Belongs to the ATP-dependent AMP-binding enzyme family.</text>
</comment>
<keyword evidence="10" id="KW-0445">Lipid transport</keyword>
<reference evidence="20" key="1">
    <citation type="submission" date="2009-01" db="EMBL/GenBank/DDBJ databases">
        <title>Fatty acid transport and activation and the expression patterns of genes involved in fatty acid trafficking in cobia (Rachycentron canadum).</title>
        <authorList>
            <person name="Lee T.-M."/>
            <person name="Lee L.-H."/>
        </authorList>
    </citation>
    <scope>NUCLEOTIDE SEQUENCE</scope>
</reference>
<comment type="subcellular location">
    <subcellularLocation>
        <location evidence="1">Cell membrane</location>
        <topology evidence="1">Multi-pass membrane protein</topology>
    </subcellularLocation>
</comment>
<dbReference type="Gene3D" id="3.40.50.12780">
    <property type="entry name" value="N-terminal domain of ligase-like"/>
    <property type="match status" value="1"/>
</dbReference>
<evidence type="ECO:0000313" key="20">
    <source>
        <dbReference type="EMBL" id="ACV32407.1"/>
    </source>
</evidence>
<keyword evidence="11" id="KW-0443">Lipid metabolism</keyword>
<evidence type="ECO:0000256" key="1">
    <source>
        <dbReference type="ARBA" id="ARBA00004651"/>
    </source>
</evidence>
<evidence type="ECO:0000256" key="10">
    <source>
        <dbReference type="ARBA" id="ARBA00023055"/>
    </source>
</evidence>
<dbReference type="PANTHER" id="PTHR43107:SF4">
    <property type="entry name" value="LONG-CHAIN FATTY ACID TRANSPORT PROTEIN 2"/>
    <property type="match status" value="1"/>
</dbReference>
<evidence type="ECO:0000256" key="7">
    <source>
        <dbReference type="ARBA" id="ARBA00022741"/>
    </source>
</evidence>
<keyword evidence="6" id="KW-0812">Transmembrane</keyword>
<evidence type="ECO:0000256" key="11">
    <source>
        <dbReference type="ARBA" id="ARBA00023098"/>
    </source>
</evidence>
<sequence length="620" mass="69783">MLLYILYTVVAGLAVLPLVLYARNPYFLKDLSYAITAIQIGFRMGTFRKQSSFYSILDRFLDQVVRQPHKKFIVFGESSYTYGQADKESNKVARALLAHVPLKQGDTVALFLGNEPHYVWLWLALAKLGCTASLLNCNIRSKSLLHCFSCCEAKVLVAGAELQEAVEEVLPALKQQGVRVFILNDDCRVEGIESISGEIQQASDQPLSPQLRANIHIKSHALYIYTSGTTGLPKAAVINHERLWMASFLQLVVGVRSDDIIYVYLPLYHSAGFLMGLCGAIERGITVVLRGKFSASNFWNDCRKYNVTVVQYIGEIMRYLCNAPKRENDRDHKVRMALGNGIRADTWADFLQRFGDICICECYGATEGNVGFVNYIGKIGAIGKENFLHKMGYKYALIRYDTEKEEPVKDSRGFCIEVPRGETGLLVARIGERTPFSGYARNSQLTEKKKLRDVFVKGDLYFNSGDLLKIDSEGFIFFQDRIGDTFRWKGENVATTEVADHLLMVDCIEEANVYGVKVPGHEGRIGMAALKLKESLDFDSKATYRHVKNPLPSYARPRFIRIQDALVVTGTFKQLKVKLAEEGFNPAVITDPLFYLEDNKGYVPMTQEIFSSIAEGRIRL</sequence>
<keyword evidence="7" id="KW-0547">Nucleotide-binding</keyword>
<evidence type="ECO:0000256" key="15">
    <source>
        <dbReference type="ARBA" id="ARBA00036527"/>
    </source>
</evidence>
<dbReference type="FunFam" id="3.40.50.12780:FF:000005">
    <property type="entry name" value="Solute carrier family 27 member 6"/>
    <property type="match status" value="1"/>
</dbReference>
<dbReference type="GO" id="GO:0005324">
    <property type="term" value="F:long-chain fatty acid transmembrane transporter activity"/>
    <property type="evidence" value="ECO:0007669"/>
    <property type="project" value="TreeGrafter"/>
</dbReference>
<evidence type="ECO:0000256" key="17">
    <source>
        <dbReference type="ARBA" id="ARBA00048666"/>
    </source>
</evidence>
<evidence type="ECO:0000256" key="9">
    <source>
        <dbReference type="ARBA" id="ARBA00022989"/>
    </source>
</evidence>
<keyword evidence="8" id="KW-0276">Fatty acid metabolism</keyword>
<evidence type="ECO:0000259" key="18">
    <source>
        <dbReference type="Pfam" id="PF00501"/>
    </source>
</evidence>
<keyword evidence="4" id="KW-1003">Cell membrane</keyword>
<evidence type="ECO:0000256" key="14">
    <source>
        <dbReference type="ARBA" id="ARBA00026121"/>
    </source>
</evidence>
<keyword evidence="9" id="KW-1133">Transmembrane helix</keyword>
<evidence type="ECO:0000256" key="13">
    <source>
        <dbReference type="ARBA" id="ARBA00024484"/>
    </source>
</evidence>
<evidence type="ECO:0000256" key="12">
    <source>
        <dbReference type="ARBA" id="ARBA00023136"/>
    </source>
</evidence>
<evidence type="ECO:0000256" key="3">
    <source>
        <dbReference type="ARBA" id="ARBA00022448"/>
    </source>
</evidence>
<dbReference type="PANTHER" id="PTHR43107">
    <property type="entry name" value="LONG-CHAIN FATTY ACID TRANSPORT PROTEIN"/>
    <property type="match status" value="1"/>
</dbReference>